<evidence type="ECO:0000259" key="8">
    <source>
        <dbReference type="SMART" id="SM00809"/>
    </source>
</evidence>
<dbReference type="Pfam" id="PF02296">
    <property type="entry name" value="Alpha_adaptin_C"/>
    <property type="match status" value="1"/>
</dbReference>
<dbReference type="eggNOG" id="KOG1077">
    <property type="taxonomic scope" value="Eukaryota"/>
</dbReference>
<keyword evidence="5" id="KW-0472">Membrane</keyword>
<dbReference type="GO" id="GO:0030122">
    <property type="term" value="C:AP-2 adaptor complex"/>
    <property type="evidence" value="ECO:0000318"/>
    <property type="project" value="GO_Central"/>
</dbReference>
<feature type="binding site" evidence="7">
    <location>
        <position position="49"/>
    </location>
    <ligand>
        <name>a 1,2-diacyl-sn-glycero-3-phospho-(1D-myo-inositol-3,4,5-trisphosphate)</name>
        <dbReference type="ChEBI" id="CHEBI:57836"/>
    </ligand>
</feature>
<feature type="binding site" evidence="7">
    <location>
        <begin position="7"/>
        <end position="8"/>
    </location>
    <ligand>
        <name>a 1,2-diacyl-sn-glycero-3-phospho-(1D-myo-inositol-3,4,5-trisphosphate)</name>
        <dbReference type="ChEBI" id="CHEBI:57836"/>
    </ligand>
</feature>
<dbReference type="Gene3D" id="2.60.40.1230">
    <property type="match status" value="1"/>
</dbReference>
<dbReference type="Gene3D" id="3.30.310.10">
    <property type="entry name" value="TATA-Binding Protein"/>
    <property type="match status" value="1"/>
</dbReference>
<dbReference type="InterPro" id="IPR011989">
    <property type="entry name" value="ARM-like"/>
</dbReference>
<dbReference type="SUPFAM" id="SSF48371">
    <property type="entry name" value="ARM repeat"/>
    <property type="match status" value="1"/>
</dbReference>
<dbReference type="EMBL" id="GL377605">
    <property type="protein sequence ID" value="EFJ19547.1"/>
    <property type="molecule type" value="Genomic_DNA"/>
</dbReference>
<sequence length="861" mass="97024">MAMASMRGLQMFITDVRNCQSKDQEMARVEKELNKIRMKFSYEKSLSSYEKKKYVWKLLYIHILGYQLDFGHREVLSLVGSHKYAEKQVGYMVAGCLLHENHEFLNLITKAIRLDIIGRSETYQCLALTMIGNIGGRDFAEALAPDVQKLVVSGSCRPLVRKKAILCLLHIYRKHPEVIQLDIWPDHIVNLLDERDYGVLLCVMTLLVALASNNPQQYYYCVSKCVRILERLLRSQSIPQDYTFYGIPSPWLQVKTMQALQLLPLLEDPSSVRLLLELLERVVIGTDITQSINKTNVMHAALFEAMELIMLIDTQQSLIPRCMVSLSKFVSLREPNLRCLGMRVLARLLSVADVRDNVCVYETDILFSLREEDRSIQKVSVDLLYEICDATNVKRIVEESWRYLCFSTAEFDVQESIATKAGLLAEKYATDCSWYVDVVLLLVEKGGALVPDDVWRGLIQCVAEHDDIQVYAATKAREYISKPMVHETMLKIAGSLLGDNSHLLARKPGYTPKEIFWALHDKFSNVRYGEHLEADLQQRAMGFFSLSQQDQNISNEEPKRQSDVLLQEAPVKSSRDSLPGVRYFDFLITSTARAPEVDLLGDLVAPRQNDPFQTGITKDPFSSMLAPAVQPTGNLIEWFNALCYKDTGILYEDPYVQIGIKAQYQGPRGEINFYLGNKQSETLTSVRAIILPQPHLRVEFPGAPPSIQAAEQIQVLLKVACLYAGRIAPLLDFSYMVSGMTVSVKLRIPIVISKFLQPATLSANDFFSAWRALVTAPNKLQEVIRGLQYSTVSEFSDKLNGLRIGVATGLEPNPNNLVAASSFHSETGGALLCMVRIETDPADKTQLRLTVASPNSRLALE</sequence>
<dbReference type="SUPFAM" id="SSF49348">
    <property type="entry name" value="Clathrin adaptor appendage domain"/>
    <property type="match status" value="1"/>
</dbReference>
<evidence type="ECO:0000256" key="3">
    <source>
        <dbReference type="ARBA" id="ARBA00022583"/>
    </source>
</evidence>
<dbReference type="KEGG" id="smo:SELMODRAFT_233268"/>
<dbReference type="GO" id="GO:0006886">
    <property type="term" value="P:intracellular protein transport"/>
    <property type="evidence" value="ECO:0007669"/>
    <property type="project" value="InterPro"/>
</dbReference>
<keyword evidence="2" id="KW-0813">Transport</keyword>
<dbReference type="Gene3D" id="1.25.10.10">
    <property type="entry name" value="Leucine-rich Repeat Variant"/>
    <property type="match status" value="1"/>
</dbReference>
<comment type="subcellular location">
    <subcellularLocation>
        <location evidence="1">Membrane</location>
        <location evidence="1">Coated pit</location>
        <topology evidence="1">Peripheral membrane protein</topology>
        <orientation evidence="1">Cytoplasmic side</orientation>
    </subcellularLocation>
</comment>
<dbReference type="GO" id="GO:0072583">
    <property type="term" value="P:clathrin-dependent endocytosis"/>
    <property type="evidence" value="ECO:0000318"/>
    <property type="project" value="GO_Central"/>
</dbReference>
<feature type="domain" description="Clathrin adaptor alpha/beta/gamma-adaptin appendage Ig-like subdomain" evidence="8">
    <location>
        <begin position="640"/>
        <end position="749"/>
    </location>
</feature>
<reference evidence="9 10" key="1">
    <citation type="journal article" date="2011" name="Science">
        <title>The Selaginella genome identifies genetic changes associated with the evolution of vascular plants.</title>
        <authorList>
            <person name="Banks J.A."/>
            <person name="Nishiyama T."/>
            <person name="Hasebe M."/>
            <person name="Bowman J.L."/>
            <person name="Gribskov M."/>
            <person name="dePamphilis C."/>
            <person name="Albert V.A."/>
            <person name="Aono N."/>
            <person name="Aoyama T."/>
            <person name="Ambrose B.A."/>
            <person name="Ashton N.W."/>
            <person name="Axtell M.J."/>
            <person name="Barker E."/>
            <person name="Barker M.S."/>
            <person name="Bennetzen J.L."/>
            <person name="Bonawitz N.D."/>
            <person name="Chapple C."/>
            <person name="Cheng C."/>
            <person name="Correa L.G."/>
            <person name="Dacre M."/>
            <person name="DeBarry J."/>
            <person name="Dreyer I."/>
            <person name="Elias M."/>
            <person name="Engstrom E.M."/>
            <person name="Estelle M."/>
            <person name="Feng L."/>
            <person name="Finet C."/>
            <person name="Floyd S.K."/>
            <person name="Frommer W.B."/>
            <person name="Fujita T."/>
            <person name="Gramzow L."/>
            <person name="Gutensohn M."/>
            <person name="Harholt J."/>
            <person name="Hattori M."/>
            <person name="Heyl A."/>
            <person name="Hirai T."/>
            <person name="Hiwatashi Y."/>
            <person name="Ishikawa M."/>
            <person name="Iwata M."/>
            <person name="Karol K.G."/>
            <person name="Koehler B."/>
            <person name="Kolukisaoglu U."/>
            <person name="Kubo M."/>
            <person name="Kurata T."/>
            <person name="Lalonde S."/>
            <person name="Li K."/>
            <person name="Li Y."/>
            <person name="Litt A."/>
            <person name="Lyons E."/>
            <person name="Manning G."/>
            <person name="Maruyama T."/>
            <person name="Michael T.P."/>
            <person name="Mikami K."/>
            <person name="Miyazaki S."/>
            <person name="Morinaga S."/>
            <person name="Murata T."/>
            <person name="Mueller-Roeber B."/>
            <person name="Nelson D.R."/>
            <person name="Obara M."/>
            <person name="Oguri Y."/>
            <person name="Olmstead R.G."/>
            <person name="Onodera N."/>
            <person name="Petersen B.L."/>
            <person name="Pils B."/>
            <person name="Prigge M."/>
            <person name="Rensing S.A."/>
            <person name="Riano-Pachon D.M."/>
            <person name="Roberts A.W."/>
            <person name="Sato Y."/>
            <person name="Scheller H.V."/>
            <person name="Schulz B."/>
            <person name="Schulz C."/>
            <person name="Shakirov E.V."/>
            <person name="Shibagaki N."/>
            <person name="Shinohara N."/>
            <person name="Shippen D.E."/>
            <person name="Soerensen I."/>
            <person name="Sotooka R."/>
            <person name="Sugimoto N."/>
            <person name="Sugita M."/>
            <person name="Sumikawa N."/>
            <person name="Tanurdzic M."/>
            <person name="Theissen G."/>
            <person name="Ulvskov P."/>
            <person name="Wakazuki S."/>
            <person name="Weng J.K."/>
            <person name="Willats W.W."/>
            <person name="Wipf D."/>
            <person name="Wolf P.G."/>
            <person name="Yang L."/>
            <person name="Zimmer A.D."/>
            <person name="Zhu Q."/>
            <person name="Mitros T."/>
            <person name="Hellsten U."/>
            <person name="Loque D."/>
            <person name="Otillar R."/>
            <person name="Salamov A."/>
            <person name="Schmutz J."/>
            <person name="Shapiro H."/>
            <person name="Lindquist E."/>
            <person name="Lucas S."/>
            <person name="Rokhsar D."/>
            <person name="Grigoriev I.V."/>
        </authorList>
    </citation>
    <scope>NUCLEOTIDE SEQUENCE [LARGE SCALE GENOMIC DNA]</scope>
</reference>
<gene>
    <name evidence="9" type="ORF">SELMODRAFT_233268</name>
</gene>
<dbReference type="InterPro" id="IPR008152">
    <property type="entry name" value="Clathrin_a/b/g-adaptin_app_Ig"/>
</dbReference>
<dbReference type="InterPro" id="IPR013041">
    <property type="entry name" value="Clathrin_app_Ig-like_sf"/>
</dbReference>
<evidence type="ECO:0000256" key="7">
    <source>
        <dbReference type="PIRSR" id="PIRSR037091-1"/>
    </source>
</evidence>
<dbReference type="SMART" id="SM00809">
    <property type="entry name" value="Alpha_adaptinC2"/>
    <property type="match status" value="1"/>
</dbReference>
<dbReference type="InterPro" id="IPR003164">
    <property type="entry name" value="Clathrin_a-adaptin_app_sub_C"/>
</dbReference>
<keyword evidence="6" id="KW-0168">Coated pit</keyword>
<name>D8S746_SELML</name>
<evidence type="ECO:0000256" key="5">
    <source>
        <dbReference type="ARBA" id="ARBA00023136"/>
    </source>
</evidence>
<evidence type="ECO:0000256" key="2">
    <source>
        <dbReference type="ARBA" id="ARBA00022448"/>
    </source>
</evidence>
<dbReference type="SUPFAM" id="SSF55711">
    <property type="entry name" value="Subdomain of clathrin and coatomer appendage domain"/>
    <property type="match status" value="1"/>
</dbReference>
<protein>
    <recommendedName>
        <fullName evidence="8">Clathrin adaptor alpha/beta/gamma-adaptin appendage Ig-like subdomain domain-containing protein</fullName>
    </recommendedName>
</protein>
<organism evidence="10">
    <name type="scientific">Selaginella moellendorffii</name>
    <name type="common">Spikemoss</name>
    <dbReference type="NCBI Taxonomy" id="88036"/>
    <lineage>
        <taxon>Eukaryota</taxon>
        <taxon>Viridiplantae</taxon>
        <taxon>Streptophyta</taxon>
        <taxon>Embryophyta</taxon>
        <taxon>Tracheophyta</taxon>
        <taxon>Lycopodiopsida</taxon>
        <taxon>Selaginellales</taxon>
        <taxon>Selaginellaceae</taxon>
        <taxon>Selaginella</taxon>
    </lineage>
</organism>
<keyword evidence="10" id="KW-1185">Reference proteome</keyword>
<dbReference type="PANTHER" id="PTHR22780">
    <property type="entry name" value="ADAPTIN, ALPHA/GAMMA/EPSILON"/>
    <property type="match status" value="1"/>
</dbReference>
<accession>D8S746</accession>
<dbReference type="InParanoid" id="D8S746"/>
<feature type="binding site" evidence="7">
    <location>
        <position position="39"/>
    </location>
    <ligand>
        <name>a 1,2-diacyl-sn-glycero-3-phospho-(1D-myo-inositol-3,4,5-trisphosphate)</name>
        <dbReference type="ChEBI" id="CHEBI:57836"/>
    </ligand>
</feature>
<evidence type="ECO:0000256" key="1">
    <source>
        <dbReference type="ARBA" id="ARBA00004277"/>
    </source>
</evidence>
<dbReference type="HOGENOM" id="CLU_003824_1_0_1"/>
<proteinExistence type="predicted"/>
<evidence type="ECO:0000313" key="10">
    <source>
        <dbReference type="Proteomes" id="UP000001514"/>
    </source>
</evidence>
<dbReference type="InterPro" id="IPR016024">
    <property type="entry name" value="ARM-type_fold"/>
</dbReference>
<keyword evidence="4" id="KW-0653">Protein transport</keyword>
<dbReference type="Proteomes" id="UP000001514">
    <property type="component" value="Unassembled WGS sequence"/>
</dbReference>
<dbReference type="InterPro" id="IPR009028">
    <property type="entry name" value="Coatomer/calthrin_app_sub_C"/>
</dbReference>
<evidence type="ECO:0000256" key="4">
    <source>
        <dbReference type="ARBA" id="ARBA00022927"/>
    </source>
</evidence>
<dbReference type="InterPro" id="IPR012295">
    <property type="entry name" value="TBP_dom_sf"/>
</dbReference>
<dbReference type="GO" id="GO:0035615">
    <property type="term" value="F:clathrin adaptor activity"/>
    <property type="evidence" value="ECO:0000318"/>
    <property type="project" value="GO_Central"/>
</dbReference>
<keyword evidence="3" id="KW-0254">Endocytosis</keyword>
<dbReference type="AlphaFoldDB" id="D8S746"/>
<dbReference type="InterPro" id="IPR002553">
    <property type="entry name" value="Clathrin/coatomer_adapt-like_N"/>
</dbReference>
<dbReference type="InterPro" id="IPR017104">
    <property type="entry name" value="AP2_complex_asu"/>
</dbReference>
<dbReference type="InterPro" id="IPR050840">
    <property type="entry name" value="Adaptor_Complx_Large_Subunit"/>
</dbReference>
<evidence type="ECO:0000256" key="6">
    <source>
        <dbReference type="ARBA" id="ARBA00023176"/>
    </source>
</evidence>
<evidence type="ECO:0000313" key="9">
    <source>
        <dbReference type="EMBL" id="EFJ19547.1"/>
    </source>
</evidence>
<dbReference type="Pfam" id="PF01602">
    <property type="entry name" value="Adaptin_N"/>
    <property type="match status" value="1"/>
</dbReference>
<dbReference type="PIRSF" id="PIRSF037091">
    <property type="entry name" value="AP2_complex_alpha"/>
    <property type="match status" value="1"/>
</dbReference>
<dbReference type="Gramene" id="EFJ19547">
    <property type="protein sequence ID" value="EFJ19547"/>
    <property type="gene ID" value="SELMODRAFT_233268"/>
</dbReference>
<feature type="binding site" evidence="7">
    <location>
        <begin position="53"/>
        <end position="57"/>
    </location>
    <ligand>
        <name>a 1,2-diacyl-sn-glycero-3-phospho-(1D-myo-inositol-3,4,5-trisphosphate)</name>
        <dbReference type="ChEBI" id="CHEBI:57836"/>
    </ligand>
</feature>
<dbReference type="STRING" id="88036.D8S746"/>
<dbReference type="Pfam" id="PF02883">
    <property type="entry name" value="Alpha_adaptinC2"/>
    <property type="match status" value="1"/>
</dbReference>